<evidence type="ECO:0000313" key="2">
    <source>
        <dbReference type="Proteomes" id="UP000789901"/>
    </source>
</evidence>
<accession>A0ABN7W7F3</accession>
<sequence>MTTCPTMLRALLQNEHYKIASNTKINKTDSLYTTAARVALDEEEQFQK</sequence>
<reference evidence="1 2" key="1">
    <citation type="submission" date="2021-06" db="EMBL/GenBank/DDBJ databases">
        <authorList>
            <person name="Kallberg Y."/>
            <person name="Tangrot J."/>
            <person name="Rosling A."/>
        </authorList>
    </citation>
    <scope>NUCLEOTIDE SEQUENCE [LARGE SCALE GENOMIC DNA]</scope>
    <source>
        <strain evidence="1 2">120-4 pot B 10/14</strain>
    </source>
</reference>
<organism evidence="1 2">
    <name type="scientific">Gigaspora margarita</name>
    <dbReference type="NCBI Taxonomy" id="4874"/>
    <lineage>
        <taxon>Eukaryota</taxon>
        <taxon>Fungi</taxon>
        <taxon>Fungi incertae sedis</taxon>
        <taxon>Mucoromycota</taxon>
        <taxon>Glomeromycotina</taxon>
        <taxon>Glomeromycetes</taxon>
        <taxon>Diversisporales</taxon>
        <taxon>Gigasporaceae</taxon>
        <taxon>Gigaspora</taxon>
    </lineage>
</organism>
<gene>
    <name evidence="1" type="ORF">GMARGA_LOCUS27240</name>
</gene>
<name>A0ABN7W7F3_GIGMA</name>
<protein>
    <submittedName>
        <fullName evidence="1">32911_t:CDS:1</fullName>
    </submittedName>
</protein>
<evidence type="ECO:0000313" key="1">
    <source>
        <dbReference type="EMBL" id="CAG8819184.1"/>
    </source>
</evidence>
<proteinExistence type="predicted"/>
<dbReference type="EMBL" id="CAJVQB010033045">
    <property type="protein sequence ID" value="CAG8819184.1"/>
    <property type="molecule type" value="Genomic_DNA"/>
</dbReference>
<keyword evidence="2" id="KW-1185">Reference proteome</keyword>
<dbReference type="Proteomes" id="UP000789901">
    <property type="component" value="Unassembled WGS sequence"/>
</dbReference>
<feature type="non-terminal residue" evidence="1">
    <location>
        <position position="48"/>
    </location>
</feature>
<comment type="caution">
    <text evidence="1">The sequence shown here is derived from an EMBL/GenBank/DDBJ whole genome shotgun (WGS) entry which is preliminary data.</text>
</comment>